<reference evidence="2 3" key="1">
    <citation type="submission" date="2018-11" db="EMBL/GenBank/DDBJ databases">
        <authorList>
            <consortium name="Pathogen Informatics"/>
        </authorList>
    </citation>
    <scope>NUCLEOTIDE SEQUENCE [LARGE SCALE GENOMIC DNA]</scope>
</reference>
<proteinExistence type="predicted"/>
<evidence type="ECO:0000313" key="2">
    <source>
        <dbReference type="EMBL" id="VDM74097.1"/>
    </source>
</evidence>
<gene>
    <name evidence="2" type="ORF">SVUK_LOCUS9095</name>
</gene>
<evidence type="ECO:0000256" key="1">
    <source>
        <dbReference type="SAM" id="MobiDB-lite"/>
    </source>
</evidence>
<accession>A0A3P7JDG6</accession>
<sequence length="43" mass="5072">MKATTHCLSKKCNSKSNSKGRLSQRRRNKCSLKSYMKMTKHRQ</sequence>
<dbReference type="AlphaFoldDB" id="A0A3P7JDG6"/>
<protein>
    <submittedName>
        <fullName evidence="2">Uncharacterized protein</fullName>
    </submittedName>
</protein>
<evidence type="ECO:0000313" key="3">
    <source>
        <dbReference type="Proteomes" id="UP000270094"/>
    </source>
</evidence>
<name>A0A3P7JDG6_STRVU</name>
<feature type="region of interest" description="Disordered" evidence="1">
    <location>
        <begin position="1"/>
        <end position="43"/>
    </location>
</feature>
<dbReference type="EMBL" id="UYYB01034143">
    <property type="protein sequence ID" value="VDM74097.1"/>
    <property type="molecule type" value="Genomic_DNA"/>
</dbReference>
<keyword evidence="3" id="KW-1185">Reference proteome</keyword>
<dbReference type="Proteomes" id="UP000270094">
    <property type="component" value="Unassembled WGS sequence"/>
</dbReference>
<organism evidence="2 3">
    <name type="scientific">Strongylus vulgaris</name>
    <name type="common">Blood worm</name>
    <dbReference type="NCBI Taxonomy" id="40348"/>
    <lineage>
        <taxon>Eukaryota</taxon>
        <taxon>Metazoa</taxon>
        <taxon>Ecdysozoa</taxon>
        <taxon>Nematoda</taxon>
        <taxon>Chromadorea</taxon>
        <taxon>Rhabditida</taxon>
        <taxon>Rhabditina</taxon>
        <taxon>Rhabditomorpha</taxon>
        <taxon>Strongyloidea</taxon>
        <taxon>Strongylidae</taxon>
        <taxon>Strongylus</taxon>
    </lineage>
</organism>